<dbReference type="InterPro" id="IPR004369">
    <property type="entry name" value="Prolyl-tRNA_editing_YbaK/EbsC"/>
</dbReference>
<protein>
    <recommendedName>
        <fullName evidence="4">Cys-tRNA(Pro)/Cys-tRNA(Cys) deacylase</fullName>
        <ecNumber evidence="4">4.2.-.-</ecNumber>
    </recommendedName>
</protein>
<gene>
    <name evidence="6" type="primary">ybaK</name>
    <name evidence="6" type="ORF">QR695_00425</name>
</gene>
<keyword evidence="2 4" id="KW-0648">Protein biosynthesis</keyword>
<dbReference type="EMBL" id="JASWER010000001">
    <property type="protein sequence ID" value="MDL5375460.1"/>
    <property type="molecule type" value="Genomic_DNA"/>
</dbReference>
<name>A0ABT7MJ64_9BACL</name>
<keyword evidence="7" id="KW-1185">Reference proteome</keyword>
<comment type="caution">
    <text evidence="6">The sequence shown here is derived from an EMBL/GenBank/DDBJ whole genome shotgun (WGS) entry which is preliminary data.</text>
</comment>
<comment type="similarity">
    <text evidence="1 4">Belongs to the prolyl-tRNA editing family. YbaK/EbsC subfamily.</text>
</comment>
<reference evidence="6 7" key="1">
    <citation type="submission" date="2023-06" db="EMBL/GenBank/DDBJ databases">
        <title>Influencing factors and mechanism of Cr(VI) reduction by facultative anaerobic Exiguobacterium sp. PY14.</title>
        <authorList>
            <person name="Zou L."/>
        </authorList>
    </citation>
    <scope>NUCLEOTIDE SEQUENCE [LARGE SCALE GENOMIC DNA]</scope>
    <source>
        <strain evidence="6 7">PY14</strain>
    </source>
</reference>
<dbReference type="Gene3D" id="3.90.960.10">
    <property type="entry name" value="YbaK/aminoacyl-tRNA synthetase-associated domain"/>
    <property type="match status" value="1"/>
</dbReference>
<dbReference type="PANTHER" id="PTHR30411">
    <property type="entry name" value="CYTOPLASMIC PROTEIN"/>
    <property type="match status" value="1"/>
</dbReference>
<dbReference type="CDD" id="cd00002">
    <property type="entry name" value="YbaK_deacylase"/>
    <property type="match status" value="1"/>
</dbReference>
<proteinExistence type="inferred from homology"/>
<organism evidence="6 7">
    <name type="scientific">Exiguobacterium mexicanum</name>
    <dbReference type="NCBI Taxonomy" id="340146"/>
    <lineage>
        <taxon>Bacteria</taxon>
        <taxon>Bacillati</taxon>
        <taxon>Bacillota</taxon>
        <taxon>Bacilli</taxon>
        <taxon>Bacillales</taxon>
        <taxon>Bacillales Family XII. Incertae Sedis</taxon>
        <taxon>Exiguobacterium</taxon>
    </lineage>
</organism>
<evidence type="ECO:0000259" key="5">
    <source>
        <dbReference type="Pfam" id="PF04073"/>
    </source>
</evidence>
<dbReference type="EC" id="4.2.-.-" evidence="4"/>
<evidence type="ECO:0000256" key="3">
    <source>
        <dbReference type="ARBA" id="ARBA00023239"/>
    </source>
</evidence>
<evidence type="ECO:0000256" key="4">
    <source>
        <dbReference type="PIRNR" id="PIRNR006181"/>
    </source>
</evidence>
<evidence type="ECO:0000256" key="2">
    <source>
        <dbReference type="ARBA" id="ARBA00022917"/>
    </source>
</evidence>
<evidence type="ECO:0000256" key="1">
    <source>
        <dbReference type="ARBA" id="ARBA00009798"/>
    </source>
</evidence>
<evidence type="ECO:0000313" key="7">
    <source>
        <dbReference type="Proteomes" id="UP001230807"/>
    </source>
</evidence>
<dbReference type="RefSeq" id="WP_286038106.1">
    <property type="nucleotide sequence ID" value="NZ_CP183077.1"/>
</dbReference>
<dbReference type="Proteomes" id="UP001230807">
    <property type="component" value="Unassembled WGS sequence"/>
</dbReference>
<dbReference type="PIRSF" id="PIRSF006181">
    <property type="entry name" value="EbsC_YbaK"/>
    <property type="match status" value="1"/>
</dbReference>
<evidence type="ECO:0000313" key="6">
    <source>
        <dbReference type="EMBL" id="MDL5375460.1"/>
    </source>
</evidence>
<dbReference type="Pfam" id="PF04073">
    <property type="entry name" value="tRNA_edit"/>
    <property type="match status" value="1"/>
</dbReference>
<accession>A0ABT7MJ64</accession>
<dbReference type="InterPro" id="IPR036754">
    <property type="entry name" value="YbaK/aa-tRNA-synt-asso_dom_sf"/>
</dbReference>
<dbReference type="SUPFAM" id="SSF55826">
    <property type="entry name" value="YbaK/ProRS associated domain"/>
    <property type="match status" value="1"/>
</dbReference>
<keyword evidence="3 4" id="KW-0456">Lyase</keyword>
<dbReference type="NCBIfam" id="TIGR00011">
    <property type="entry name" value="YbaK_EbsC"/>
    <property type="match status" value="1"/>
</dbReference>
<dbReference type="PANTHER" id="PTHR30411:SF0">
    <property type="entry name" value="CYS-TRNA(PRO)_CYS-TRNA(CYS) DEACYLASE YBAK"/>
    <property type="match status" value="1"/>
</dbReference>
<dbReference type="InterPro" id="IPR007214">
    <property type="entry name" value="YbaK/aa-tRNA-synth-assoc-dom"/>
</dbReference>
<sequence>MQLTNAARQLKQRNVPFTYHTYEVDASDVSAKHVAASLGKPLDQLYKTICLENEQRRFAFFLISGELDIDLKAAAKAWGAKKASPVPMKELETLTGYIRGGVSPIGAKKRFPVFLHDSAKQKDTIIISAGKRGYQLELAPADLLGFTDGRWFTQ</sequence>
<feature type="domain" description="YbaK/aminoacyl-tRNA synthetase-associated" evidence="5">
    <location>
        <begin position="30"/>
        <end position="145"/>
    </location>
</feature>